<evidence type="ECO:0000313" key="3">
    <source>
        <dbReference type="Proteomes" id="UP001159427"/>
    </source>
</evidence>
<feature type="non-terminal residue" evidence="2">
    <location>
        <position position="1"/>
    </location>
</feature>
<keyword evidence="1" id="KW-0732">Signal</keyword>
<comment type="caution">
    <text evidence="2">The sequence shown here is derived from an EMBL/GenBank/DDBJ whole genome shotgun (WGS) entry which is preliminary data.</text>
</comment>
<feature type="chain" id="PRO_5045194049" evidence="1">
    <location>
        <begin position="23"/>
        <end position="229"/>
    </location>
</feature>
<feature type="signal peptide" evidence="1">
    <location>
        <begin position="1"/>
        <end position="22"/>
    </location>
</feature>
<dbReference type="EMBL" id="CALNXI010002362">
    <property type="protein sequence ID" value="CAH3186760.1"/>
    <property type="molecule type" value="Genomic_DNA"/>
</dbReference>
<evidence type="ECO:0000256" key="1">
    <source>
        <dbReference type="SAM" id="SignalP"/>
    </source>
</evidence>
<dbReference type="Proteomes" id="UP001159427">
    <property type="component" value="Unassembled WGS sequence"/>
</dbReference>
<protein>
    <submittedName>
        <fullName evidence="2">Uncharacterized protein</fullName>
    </submittedName>
</protein>
<name>A0ABN8S6W8_9CNID</name>
<organism evidence="2 3">
    <name type="scientific">Porites evermanni</name>
    <dbReference type="NCBI Taxonomy" id="104178"/>
    <lineage>
        <taxon>Eukaryota</taxon>
        <taxon>Metazoa</taxon>
        <taxon>Cnidaria</taxon>
        <taxon>Anthozoa</taxon>
        <taxon>Hexacorallia</taxon>
        <taxon>Scleractinia</taxon>
        <taxon>Fungiina</taxon>
        <taxon>Poritidae</taxon>
        <taxon>Porites</taxon>
    </lineage>
</organism>
<sequence length="229" mass="25358">RDYTNLDNFVVGLLLLCGDVASHPRPVGSSESISVIKCMVSNAQSLKSQKKVVNSDGSKVLACNLQQFQDLVYSEDMDPMRGSSVLDLVITSVPDQTSVSEVLEIDKAGLFTDHRTVFFEFHTLVKVPVKTHHSVYDYEKGDFDGLRNALRSVNLTSVVGEGDLESCWQTCSISCCGERQYSNQAIKRSKPRALAHRCRYQSYQEKGNRTQETKIAPVGVTKSQISNSA</sequence>
<keyword evidence="3" id="KW-1185">Reference proteome</keyword>
<feature type="non-terminal residue" evidence="2">
    <location>
        <position position="229"/>
    </location>
</feature>
<gene>
    <name evidence="2" type="ORF">PEVE_00017113</name>
</gene>
<proteinExistence type="predicted"/>
<reference evidence="2 3" key="1">
    <citation type="submission" date="2022-05" db="EMBL/GenBank/DDBJ databases">
        <authorList>
            <consortium name="Genoscope - CEA"/>
            <person name="William W."/>
        </authorList>
    </citation>
    <scope>NUCLEOTIDE SEQUENCE [LARGE SCALE GENOMIC DNA]</scope>
</reference>
<evidence type="ECO:0000313" key="2">
    <source>
        <dbReference type="EMBL" id="CAH3186760.1"/>
    </source>
</evidence>
<accession>A0ABN8S6W8</accession>